<organism evidence="1">
    <name type="scientific">Rheinheimera sp. BAL341</name>
    <dbReference type="NCBI Taxonomy" id="1708203"/>
    <lineage>
        <taxon>Bacteria</taxon>
        <taxon>Pseudomonadati</taxon>
        <taxon>Pseudomonadota</taxon>
        <taxon>Gammaproteobacteria</taxon>
        <taxon>Chromatiales</taxon>
        <taxon>Chromatiaceae</taxon>
        <taxon>Rheinheimera</taxon>
    </lineage>
</organism>
<sequence length="37" mass="4091">MVKLNQCLLVLCQGTTSAVLSDLLFNNLDCSIFMNDL</sequence>
<name>A0A486XKW7_9GAMM</name>
<reference evidence="1" key="1">
    <citation type="submission" date="2019-04" db="EMBL/GenBank/DDBJ databases">
        <authorList>
            <person name="Brambilla D."/>
        </authorList>
    </citation>
    <scope>NUCLEOTIDE SEQUENCE</scope>
    <source>
        <strain evidence="1">BAL1</strain>
    </source>
</reference>
<gene>
    <name evidence="1" type="ORF">BAL341_974</name>
</gene>
<dbReference type="AlphaFoldDB" id="A0A486XKW7"/>
<evidence type="ECO:0000313" key="1">
    <source>
        <dbReference type="EMBL" id="VHO02729.1"/>
    </source>
</evidence>
<accession>A0A486XKW7</accession>
<protein>
    <submittedName>
        <fullName evidence="1">Uncharacterized protein</fullName>
    </submittedName>
</protein>
<dbReference type="EMBL" id="CAAJGR010000073">
    <property type="protein sequence ID" value="VHO02729.1"/>
    <property type="molecule type" value="Genomic_DNA"/>
</dbReference>
<proteinExistence type="predicted"/>